<gene>
    <name evidence="26" type="ORF">DW142_14170</name>
    <name evidence="25" type="ORF">DW270_00835</name>
    <name evidence="24" type="ORF">DWX36_07000</name>
    <name evidence="27" type="ORF">DWZ50_03625</name>
    <name evidence="23" type="ORF">DXC31_01745</name>
    <name evidence="20" type="ORF">G4958_03980</name>
    <name evidence="22" type="ORF">G4981_06420</name>
    <name evidence="21" type="ORF">G4993_14245</name>
    <name evidence="16" type="ORF">LIQ08_03025</name>
    <name evidence="15" type="ORF">LIQ10_01165</name>
    <name evidence="19" type="ORF">O4N78_05280</name>
    <name evidence="18" type="ORF">PNU63_09040</name>
    <name evidence="17" type="ORF">PNW85_12160</name>
</gene>
<organism evidence="25 32">
    <name type="scientific">Mediterraneibacter gnavus</name>
    <name type="common">Ruminococcus gnavus</name>
    <dbReference type="NCBI Taxonomy" id="33038"/>
    <lineage>
        <taxon>Bacteria</taxon>
        <taxon>Bacillati</taxon>
        <taxon>Bacillota</taxon>
        <taxon>Clostridia</taxon>
        <taxon>Lachnospirales</taxon>
        <taxon>Lachnospiraceae</taxon>
        <taxon>Mediterraneibacter</taxon>
    </lineage>
</organism>
<dbReference type="Proteomes" id="UP001212160">
    <property type="component" value="Unassembled WGS sequence"/>
</dbReference>
<dbReference type="Pfam" id="PF03611">
    <property type="entry name" value="EIIC-GAT"/>
    <property type="match status" value="1"/>
</dbReference>
<dbReference type="EMBL" id="JAQMLR010000007">
    <property type="protein sequence ID" value="MDB8738917.1"/>
    <property type="molecule type" value="Genomic_DNA"/>
</dbReference>
<dbReference type="Proteomes" id="UP001296581">
    <property type="component" value="Unassembled WGS sequence"/>
</dbReference>
<dbReference type="InterPro" id="IPR051562">
    <property type="entry name" value="Ascorbate-PTS_EIIC"/>
</dbReference>
<dbReference type="GeneID" id="57433476"/>
<evidence type="ECO:0000256" key="5">
    <source>
        <dbReference type="ARBA" id="ARBA00022597"/>
    </source>
</evidence>
<evidence type="ECO:0000313" key="29">
    <source>
        <dbReference type="Proteomes" id="UP000283834"/>
    </source>
</evidence>
<comment type="similarity">
    <text evidence="11">Belongs to the UlaA family.</text>
</comment>
<dbReference type="RefSeq" id="WP_004843471.1">
    <property type="nucleotide sequence ID" value="NZ_AP031446.1"/>
</dbReference>
<reference evidence="28 29" key="1">
    <citation type="submission" date="2018-08" db="EMBL/GenBank/DDBJ databases">
        <title>A genome reference for cultivated species of the human gut microbiota.</title>
        <authorList>
            <person name="Zou Y."/>
            <person name="Xue W."/>
            <person name="Luo G."/>
        </authorList>
    </citation>
    <scope>NUCLEOTIDE SEQUENCE [LARGE SCALE GENOMIC DNA]</scope>
    <source>
        <strain evidence="24 29">AF19-16AC</strain>
        <strain evidence="27 31">AF33-12</strain>
        <strain evidence="26 30">AM12-54</strain>
        <strain evidence="25 32">AM22-7AC</strain>
        <strain evidence="23 28">TF01-20-2</strain>
    </source>
</reference>
<evidence type="ECO:0000313" key="32">
    <source>
        <dbReference type="Proteomes" id="UP000285697"/>
    </source>
</evidence>
<keyword evidence="8 14" id="KW-1133">Transmembrane helix</keyword>
<keyword evidence="4" id="KW-1003">Cell membrane</keyword>
<evidence type="ECO:0000256" key="12">
    <source>
        <dbReference type="ARBA" id="ARBA00039702"/>
    </source>
</evidence>
<dbReference type="Proteomes" id="UP000283992">
    <property type="component" value="Unassembled WGS sequence"/>
</dbReference>
<dbReference type="EMBL" id="QSSX01000002">
    <property type="protein sequence ID" value="RGM25908.1"/>
    <property type="molecule type" value="Genomic_DNA"/>
</dbReference>
<evidence type="ECO:0000313" key="30">
    <source>
        <dbReference type="Proteomes" id="UP000283992"/>
    </source>
</evidence>
<feature type="transmembrane region" description="Helical" evidence="14">
    <location>
        <begin position="285"/>
        <end position="307"/>
    </location>
</feature>
<evidence type="ECO:0000313" key="20">
    <source>
        <dbReference type="EMBL" id="NSI18533.1"/>
    </source>
</evidence>
<reference evidence="17" key="6">
    <citation type="submission" date="2023-01" db="EMBL/GenBank/DDBJ databases">
        <title>Human gut microbiome strain richness.</title>
        <authorList>
            <person name="Chen-Liaw A."/>
        </authorList>
    </citation>
    <scope>NUCLEOTIDE SEQUENCE</scope>
    <source>
        <strain evidence="18">1001217st1_A9_1001217B_191108</strain>
        <strain evidence="17">RTP21484st1_H11_RTP21484_190118</strain>
    </source>
</reference>
<dbReference type="EMBL" id="QRIA01000001">
    <property type="protein sequence ID" value="RHG22457.1"/>
    <property type="molecule type" value="Genomic_DNA"/>
</dbReference>
<evidence type="ECO:0000313" key="15">
    <source>
        <dbReference type="EMBL" id="MCB5492353.1"/>
    </source>
</evidence>
<protein>
    <recommendedName>
        <fullName evidence="12">Ascorbate-specific PTS system EIIC component</fullName>
    </recommendedName>
    <alternativeName>
        <fullName evidence="13">Ascorbate-specific permease IIC component UlaA</fullName>
    </alternativeName>
</protein>
<evidence type="ECO:0000313" key="23">
    <source>
        <dbReference type="EMBL" id="RGM25908.1"/>
    </source>
</evidence>
<name>A0A2N5P2L7_MEDGN</name>
<dbReference type="Proteomes" id="UP001296643">
    <property type="component" value="Unassembled WGS sequence"/>
</dbReference>
<dbReference type="EMBL" id="JAAIRY010000007">
    <property type="protein sequence ID" value="NSI64907.1"/>
    <property type="molecule type" value="Genomic_DNA"/>
</dbReference>
<dbReference type="Proteomes" id="UP000260808">
    <property type="component" value="Unassembled WGS sequence"/>
</dbReference>
<evidence type="ECO:0000256" key="6">
    <source>
        <dbReference type="ARBA" id="ARBA00022683"/>
    </source>
</evidence>
<feature type="transmembrane region" description="Helical" evidence="14">
    <location>
        <begin position="253"/>
        <end position="273"/>
    </location>
</feature>
<evidence type="ECO:0000256" key="2">
    <source>
        <dbReference type="ARBA" id="ARBA00011738"/>
    </source>
</evidence>
<dbReference type="PANTHER" id="PTHR33843">
    <property type="entry name" value="ASCORBATE-SPECIFIC PTS SYSTEM EIIC COMPONENT"/>
    <property type="match status" value="1"/>
</dbReference>
<evidence type="ECO:0000256" key="4">
    <source>
        <dbReference type="ARBA" id="ARBA00022475"/>
    </source>
</evidence>
<evidence type="ECO:0000256" key="7">
    <source>
        <dbReference type="ARBA" id="ARBA00022692"/>
    </source>
</evidence>
<evidence type="ECO:0000313" key="31">
    <source>
        <dbReference type="Proteomes" id="UP000285610"/>
    </source>
</evidence>
<evidence type="ECO:0000256" key="14">
    <source>
        <dbReference type="SAM" id="Phobius"/>
    </source>
</evidence>
<evidence type="ECO:0000256" key="13">
    <source>
        <dbReference type="ARBA" id="ARBA00042859"/>
    </source>
</evidence>
<dbReference type="NCBIfam" id="NF006923">
    <property type="entry name" value="PRK09410.2-1"/>
    <property type="match status" value="1"/>
</dbReference>
<dbReference type="Proteomes" id="UP000285697">
    <property type="component" value="Unassembled WGS sequence"/>
</dbReference>
<feature type="transmembrane region" description="Helical" evidence="14">
    <location>
        <begin position="440"/>
        <end position="466"/>
    </location>
</feature>
<evidence type="ECO:0000256" key="8">
    <source>
        <dbReference type="ARBA" id="ARBA00022989"/>
    </source>
</evidence>
<evidence type="ECO:0000256" key="9">
    <source>
        <dbReference type="ARBA" id="ARBA00023136"/>
    </source>
</evidence>
<evidence type="ECO:0000313" key="16">
    <source>
        <dbReference type="EMBL" id="MCB5618140.1"/>
    </source>
</evidence>
<evidence type="ECO:0000313" key="27">
    <source>
        <dbReference type="EMBL" id="RHM80316.1"/>
    </source>
</evidence>
<keyword evidence="9 14" id="KW-0472">Membrane</keyword>
<reference evidence="19" key="5">
    <citation type="submission" date="2022-12" db="EMBL/GenBank/DDBJ databases">
        <title>Genome of R. gnavus strain RSHDN_120.</title>
        <authorList>
            <person name="Abdugheni R."/>
        </authorList>
    </citation>
    <scope>NUCLEOTIDE SEQUENCE</scope>
    <source>
        <strain evidence="19">RSHDN_120</strain>
    </source>
</reference>
<accession>A0A2N5P2L7</accession>
<comment type="subcellular location">
    <subcellularLocation>
        <location evidence="1">Cell membrane</location>
        <topology evidence="1">Multi-pass membrane protein</topology>
    </subcellularLocation>
</comment>
<reference evidence="15" key="4">
    <citation type="submission" date="2021-10" db="EMBL/GenBank/DDBJ databases">
        <title>Collection of gut derived symbiotic bacterial strains cultured from healthy donors.</title>
        <authorList>
            <person name="Lin H."/>
            <person name="Littmann E."/>
            <person name="Claire K."/>
            <person name="Pamer E."/>
        </authorList>
    </citation>
    <scope>NUCLEOTIDE SEQUENCE</scope>
    <source>
        <strain evidence="16">MSK.23.18</strain>
        <strain evidence="15">MSK.23.4</strain>
    </source>
</reference>
<feature type="transmembrane region" description="Helical" evidence="14">
    <location>
        <begin position="372"/>
        <end position="392"/>
    </location>
</feature>
<evidence type="ECO:0000256" key="3">
    <source>
        <dbReference type="ARBA" id="ARBA00022448"/>
    </source>
</evidence>
<dbReference type="Proteomes" id="UP001211731">
    <property type="component" value="Unassembled WGS sequence"/>
</dbReference>
<dbReference type="InterPro" id="IPR004703">
    <property type="entry name" value="PTS_sugar-sp_permease"/>
</dbReference>
<comment type="caution">
    <text evidence="25">The sequence shown here is derived from an EMBL/GenBank/DDBJ whole genome shotgun (WGS) entry which is preliminary data.</text>
</comment>
<dbReference type="PANTHER" id="PTHR33843:SF4">
    <property type="entry name" value="ASCORBATE-SPECIFIC PTS SYSTEM EIIC COMPONENT"/>
    <property type="match status" value="1"/>
</dbReference>
<dbReference type="EMBL" id="JAPZEG010000005">
    <property type="protein sequence ID" value="MDE1202991.1"/>
    <property type="molecule type" value="Genomic_DNA"/>
</dbReference>
<evidence type="ECO:0000313" key="18">
    <source>
        <dbReference type="EMBL" id="MDB8738917.1"/>
    </source>
</evidence>
<dbReference type="EMBL" id="QRWQ01000005">
    <property type="protein sequence ID" value="RGT39607.1"/>
    <property type="molecule type" value="Genomic_DNA"/>
</dbReference>
<dbReference type="Proteomes" id="UP001149331">
    <property type="component" value="Unassembled WGS sequence"/>
</dbReference>
<evidence type="ECO:0000313" key="28">
    <source>
        <dbReference type="Proteomes" id="UP000260808"/>
    </source>
</evidence>
<dbReference type="EMBL" id="JAQMLA010000036">
    <property type="protein sequence ID" value="MDB8687415.1"/>
    <property type="molecule type" value="Genomic_DNA"/>
</dbReference>
<feature type="transmembrane region" description="Helical" evidence="14">
    <location>
        <begin position="46"/>
        <end position="66"/>
    </location>
</feature>
<dbReference type="Proteomes" id="UP000283834">
    <property type="component" value="Unassembled WGS sequence"/>
</dbReference>
<keyword evidence="5" id="KW-0762">Sugar transport</keyword>
<dbReference type="Proteomes" id="UP001297422">
    <property type="component" value="Unassembled WGS sequence"/>
</dbReference>
<feature type="transmembrane region" description="Helical" evidence="14">
    <location>
        <begin position="15"/>
        <end position="34"/>
    </location>
</feature>
<feature type="transmembrane region" description="Helical" evidence="14">
    <location>
        <begin position="147"/>
        <end position="180"/>
    </location>
</feature>
<dbReference type="EMBL" id="JAJBNC010000002">
    <property type="protein sequence ID" value="MCB5492353.1"/>
    <property type="molecule type" value="Genomic_DNA"/>
</dbReference>
<dbReference type="STRING" id="33038.GCA_900067245_02743"/>
<feature type="transmembrane region" description="Helical" evidence="14">
    <location>
        <begin position="346"/>
        <end position="366"/>
    </location>
</feature>
<dbReference type="GO" id="GO:0005886">
    <property type="term" value="C:plasma membrane"/>
    <property type="evidence" value="ECO:0007669"/>
    <property type="project" value="UniProtKB-SubCell"/>
</dbReference>
<evidence type="ECO:0000313" key="19">
    <source>
        <dbReference type="EMBL" id="MDE1202991.1"/>
    </source>
</evidence>
<dbReference type="Proteomes" id="UP001297370">
    <property type="component" value="Unassembled WGS sequence"/>
</dbReference>
<evidence type="ECO:0000313" key="22">
    <source>
        <dbReference type="EMBL" id="NSI64907.1"/>
    </source>
</evidence>
<dbReference type="Proteomes" id="UP000285610">
    <property type="component" value="Unassembled WGS sequence"/>
</dbReference>
<evidence type="ECO:0000313" key="24">
    <source>
        <dbReference type="EMBL" id="RGT39607.1"/>
    </source>
</evidence>
<dbReference type="EMBL" id="JAAIRM010000004">
    <property type="protein sequence ID" value="NSI18533.1"/>
    <property type="molecule type" value="Genomic_DNA"/>
</dbReference>
<evidence type="ECO:0000256" key="1">
    <source>
        <dbReference type="ARBA" id="ARBA00004651"/>
    </source>
</evidence>
<dbReference type="EMBL" id="JAAIRV010000035">
    <property type="protein sequence ID" value="NSI59539.1"/>
    <property type="molecule type" value="Genomic_DNA"/>
</dbReference>
<reference evidence="20" key="3">
    <citation type="submission" date="2020-02" db="EMBL/GenBank/DDBJ databases">
        <authorList>
            <person name="Littmann E."/>
            <person name="Sorbara M."/>
        </authorList>
    </citation>
    <scope>NUCLEOTIDE SEQUENCE</scope>
    <source>
        <strain evidence="22">MSK.11.9</strain>
        <strain evidence="21">MSK.15.32</strain>
        <strain evidence="20">MSK.22.53</strain>
    </source>
</reference>
<feature type="transmembrane region" description="Helical" evidence="14">
    <location>
        <begin position="108"/>
        <end position="126"/>
    </location>
</feature>
<feature type="transmembrane region" description="Helical" evidence="14">
    <location>
        <begin position="200"/>
        <end position="220"/>
    </location>
</feature>
<sequence>MDILMTVWSYFATNILQQPAFMIGLIVMVGYILLGKPWYDTLGGTLKAIVGYLILTVGSGGLTNNFRPVLVGLKDRFNMDAMVIDPYFGQNAVTVGVEEVFGKGFGDAMILLFIAFIVNILLVRFTKYTKMRALFTTGNVQVQQAATAYWLIMFACPALLTNRVGMLIVMALLLGAYWAVGSNLTIKPCQEVTDGAGFCLAHQQMFGVAFFYWLAGKLFGNENKKNKGKKVKRIEDIELPGFMSMFNDNMVSASILMLAFFGAILCVLGRDYLIEGGFMQEGQSMVFYVIQTCLYFAVYLAILQLGVRTFVAELTASFQGIADKLLPGSVPGVDCAVIFGFGAPNAVTLGFLAGFIGQIVAIATLVLLKSPVLVICGFVPVFFDNATIGVFVNEKGGLKATLILPFISGLCQVFGSALIAGWVGMAAYGGYLGMWDWAVVWPVFTVVMKYLSYAGIAIVFIALLAIPQIQYRKDKEGYFLMTEDYEAYKELKAKKARAE</sequence>
<dbReference type="Proteomes" id="UP001296580">
    <property type="component" value="Unassembled WGS sequence"/>
</dbReference>
<dbReference type="GO" id="GO:0009401">
    <property type="term" value="P:phosphoenolpyruvate-dependent sugar phosphotransferase system"/>
    <property type="evidence" value="ECO:0007669"/>
    <property type="project" value="UniProtKB-KW"/>
</dbReference>
<evidence type="ECO:0000313" key="26">
    <source>
        <dbReference type="EMBL" id="RHJ08026.1"/>
    </source>
</evidence>
<evidence type="ECO:0000256" key="10">
    <source>
        <dbReference type="ARBA" id="ARBA00037387"/>
    </source>
</evidence>
<keyword evidence="3" id="KW-0813">Transport</keyword>
<keyword evidence="6" id="KW-0598">Phosphotransferase system</keyword>
<comment type="subunit">
    <text evidence="2">Homodimer.</text>
</comment>
<evidence type="ECO:0000256" key="11">
    <source>
        <dbReference type="ARBA" id="ARBA00038218"/>
    </source>
</evidence>
<evidence type="ECO:0000313" key="25">
    <source>
        <dbReference type="EMBL" id="RHG22457.1"/>
    </source>
</evidence>
<proteinExistence type="inferred from homology"/>
<feature type="transmembrane region" description="Helical" evidence="14">
    <location>
        <begin position="404"/>
        <end position="428"/>
    </location>
</feature>
<keyword evidence="7 14" id="KW-0812">Transmembrane</keyword>
<evidence type="ECO:0000313" key="17">
    <source>
        <dbReference type="EMBL" id="MDB8687415.1"/>
    </source>
</evidence>
<dbReference type="EMBL" id="QRLN01000026">
    <property type="protein sequence ID" value="RHJ08026.1"/>
    <property type="molecule type" value="Genomic_DNA"/>
</dbReference>
<dbReference type="AlphaFoldDB" id="A0A2N5P2L7"/>
<evidence type="ECO:0000313" key="21">
    <source>
        <dbReference type="EMBL" id="NSI59539.1"/>
    </source>
</evidence>
<comment type="function">
    <text evidence="10">The phosphoenolpyruvate-dependent sugar phosphotransferase system (sugar PTS), a major carbohydrate active transport system, catalyzes the phosphorylation of incoming sugar substrates concomitantly with their translocation across the cell membrane. The enzyme II UlaABC PTS system is involved in ascorbate transport.</text>
</comment>
<dbReference type="EMBL" id="JAJBOM010000002">
    <property type="protein sequence ID" value="MCB5618140.1"/>
    <property type="molecule type" value="Genomic_DNA"/>
</dbReference>
<dbReference type="EMBL" id="QRQE01000006">
    <property type="protein sequence ID" value="RHM80316.1"/>
    <property type="molecule type" value="Genomic_DNA"/>
</dbReference>
<reference evidence="20" key="2">
    <citation type="journal article" date="2020" name="Cell Host Microbe">
        <title>Functional and Genomic Variation between Human-Derived Isolates of Lachnospiraceae Reveals Inter- and Intra-Species Diversity.</title>
        <authorList>
            <person name="Sorbara M.T."/>
            <person name="Littmann E.R."/>
            <person name="Fontana E."/>
            <person name="Moody T.U."/>
            <person name="Kohout C.E."/>
            <person name="Gjonbalaj M."/>
            <person name="Eaton V."/>
            <person name="Seok R."/>
            <person name="Leiner I.M."/>
            <person name="Pamer E.G."/>
        </authorList>
    </citation>
    <scope>NUCLEOTIDE SEQUENCE</scope>
    <source>
        <strain evidence="22">MSK.11.9</strain>
        <strain evidence="21">MSK.15.32</strain>
        <strain evidence="20">MSK.22.53</strain>
    </source>
</reference>